<feature type="compositionally biased region" description="Basic and acidic residues" evidence="1">
    <location>
        <begin position="47"/>
        <end position="56"/>
    </location>
</feature>
<dbReference type="AlphaFoldDB" id="A0A225E7C6"/>
<dbReference type="Proteomes" id="UP000214646">
    <property type="component" value="Unassembled WGS sequence"/>
</dbReference>
<evidence type="ECO:0000256" key="1">
    <source>
        <dbReference type="SAM" id="MobiDB-lite"/>
    </source>
</evidence>
<keyword evidence="3" id="KW-1185">Reference proteome</keyword>
<evidence type="ECO:0000313" key="2">
    <source>
        <dbReference type="EMBL" id="OWK44565.1"/>
    </source>
</evidence>
<proteinExistence type="predicted"/>
<feature type="region of interest" description="Disordered" evidence="1">
    <location>
        <begin position="1"/>
        <end position="56"/>
    </location>
</feature>
<protein>
    <submittedName>
        <fullName evidence="2">Uncharacterized protein</fullName>
    </submittedName>
</protein>
<sequence>MPDESPDAGIPHLPTNRVPHGPPRFRIRAGPWGNIQSYPRVKKRPPPRREASVKRI</sequence>
<gene>
    <name evidence="2" type="ORF">FRUB_02497</name>
</gene>
<accession>A0A225E7C6</accession>
<organism evidence="2 3">
    <name type="scientific">Fimbriiglobus ruber</name>
    <dbReference type="NCBI Taxonomy" id="1908690"/>
    <lineage>
        <taxon>Bacteria</taxon>
        <taxon>Pseudomonadati</taxon>
        <taxon>Planctomycetota</taxon>
        <taxon>Planctomycetia</taxon>
        <taxon>Gemmatales</taxon>
        <taxon>Gemmataceae</taxon>
        <taxon>Fimbriiglobus</taxon>
    </lineage>
</organism>
<evidence type="ECO:0000313" key="3">
    <source>
        <dbReference type="Proteomes" id="UP000214646"/>
    </source>
</evidence>
<dbReference type="EMBL" id="NIDE01000003">
    <property type="protein sequence ID" value="OWK44565.1"/>
    <property type="molecule type" value="Genomic_DNA"/>
</dbReference>
<reference evidence="3" key="1">
    <citation type="submission" date="2017-06" db="EMBL/GenBank/DDBJ databases">
        <title>Genome analysis of Fimbriiglobus ruber SP5, the first member of the order Planctomycetales with confirmed chitinolytic capability.</title>
        <authorList>
            <person name="Ravin N.V."/>
            <person name="Rakitin A.L."/>
            <person name="Ivanova A.A."/>
            <person name="Beletsky A.V."/>
            <person name="Kulichevskaya I.S."/>
            <person name="Mardanov A.V."/>
            <person name="Dedysh S.N."/>
        </authorList>
    </citation>
    <scope>NUCLEOTIDE SEQUENCE [LARGE SCALE GENOMIC DNA]</scope>
    <source>
        <strain evidence="3">SP5</strain>
    </source>
</reference>
<name>A0A225E7C6_9BACT</name>
<comment type="caution">
    <text evidence="2">The sequence shown here is derived from an EMBL/GenBank/DDBJ whole genome shotgun (WGS) entry which is preliminary data.</text>
</comment>